<organism evidence="2 3">
    <name type="scientific">Candidatus Woesebacteria bacterium RIFCSPHIGHO2_01_FULL_44_21</name>
    <dbReference type="NCBI Taxonomy" id="1802503"/>
    <lineage>
        <taxon>Bacteria</taxon>
        <taxon>Candidatus Woeseibacteriota</taxon>
    </lineage>
</organism>
<dbReference type="CDD" id="cd04301">
    <property type="entry name" value="NAT_SF"/>
    <property type="match status" value="1"/>
</dbReference>
<evidence type="ECO:0000313" key="3">
    <source>
        <dbReference type="Proteomes" id="UP000178870"/>
    </source>
</evidence>
<evidence type="ECO:0000313" key="2">
    <source>
        <dbReference type="EMBL" id="OGM31142.1"/>
    </source>
</evidence>
<dbReference type="Gene3D" id="3.40.630.30">
    <property type="match status" value="1"/>
</dbReference>
<feature type="domain" description="N-acetyltransferase" evidence="1">
    <location>
        <begin position="3"/>
        <end position="154"/>
    </location>
</feature>
<dbReference type="PANTHER" id="PTHR43617:SF34">
    <property type="entry name" value="PUTATIVE-RELATED"/>
    <property type="match status" value="1"/>
</dbReference>
<proteinExistence type="predicted"/>
<name>A0A1F7YV03_9BACT</name>
<accession>A0A1F7YV03</accession>
<dbReference type="InterPro" id="IPR000182">
    <property type="entry name" value="GNAT_dom"/>
</dbReference>
<dbReference type="SUPFAM" id="SSF55729">
    <property type="entry name" value="Acyl-CoA N-acyltransferases (Nat)"/>
    <property type="match status" value="1"/>
</dbReference>
<dbReference type="Pfam" id="PF00583">
    <property type="entry name" value="Acetyltransf_1"/>
    <property type="match status" value="1"/>
</dbReference>
<comment type="caution">
    <text evidence="2">The sequence shown here is derived from an EMBL/GenBank/DDBJ whole genome shotgun (WGS) entry which is preliminary data.</text>
</comment>
<evidence type="ECO:0000259" key="1">
    <source>
        <dbReference type="PROSITE" id="PS51186"/>
    </source>
</evidence>
<gene>
    <name evidence="2" type="ORF">A2803_01555</name>
</gene>
<sequence length="154" mass="18104">MKVKVRRANESELHIIQELNHELFESDGKRDKYLNHNWPYEDGEKYFVKRISKPDCICLVAEVDNQVVGYLAGALMETDNWRPVKRTELENMFVKEKFRGKGVGKKLVEEFLKWSEGKKVKKVMVSAYTTNEKAIKFYKREGLIPQSLSLEIEF</sequence>
<dbReference type="Proteomes" id="UP000178870">
    <property type="component" value="Unassembled WGS sequence"/>
</dbReference>
<dbReference type="GO" id="GO:0016747">
    <property type="term" value="F:acyltransferase activity, transferring groups other than amino-acyl groups"/>
    <property type="evidence" value="ECO:0007669"/>
    <property type="project" value="InterPro"/>
</dbReference>
<dbReference type="PANTHER" id="PTHR43617">
    <property type="entry name" value="L-AMINO ACID N-ACETYLTRANSFERASE"/>
    <property type="match status" value="1"/>
</dbReference>
<dbReference type="PROSITE" id="PS51186">
    <property type="entry name" value="GNAT"/>
    <property type="match status" value="1"/>
</dbReference>
<reference evidence="2 3" key="1">
    <citation type="journal article" date="2016" name="Nat. Commun.">
        <title>Thousands of microbial genomes shed light on interconnected biogeochemical processes in an aquifer system.</title>
        <authorList>
            <person name="Anantharaman K."/>
            <person name="Brown C.T."/>
            <person name="Hug L.A."/>
            <person name="Sharon I."/>
            <person name="Castelle C.J."/>
            <person name="Probst A.J."/>
            <person name="Thomas B.C."/>
            <person name="Singh A."/>
            <person name="Wilkins M.J."/>
            <person name="Karaoz U."/>
            <person name="Brodie E.L."/>
            <person name="Williams K.H."/>
            <person name="Hubbard S.S."/>
            <person name="Banfield J.F."/>
        </authorList>
    </citation>
    <scope>NUCLEOTIDE SEQUENCE [LARGE SCALE GENOMIC DNA]</scope>
</reference>
<dbReference type="AlphaFoldDB" id="A0A1F7YV03"/>
<dbReference type="InterPro" id="IPR016181">
    <property type="entry name" value="Acyl_CoA_acyltransferase"/>
</dbReference>
<dbReference type="EMBL" id="MGGP01000029">
    <property type="protein sequence ID" value="OGM31142.1"/>
    <property type="molecule type" value="Genomic_DNA"/>
</dbReference>
<protein>
    <recommendedName>
        <fullName evidence="1">N-acetyltransferase domain-containing protein</fullName>
    </recommendedName>
</protein>
<dbReference type="InterPro" id="IPR050276">
    <property type="entry name" value="MshD_Acetyltransferase"/>
</dbReference>